<evidence type="ECO:0000313" key="1">
    <source>
        <dbReference type="EMBL" id="MFL0248726.1"/>
    </source>
</evidence>
<comment type="caution">
    <text evidence="1">The sequence shown here is derived from an EMBL/GenBank/DDBJ whole genome shotgun (WGS) entry which is preliminary data.</text>
</comment>
<accession>A0ABW8T9A2</accession>
<name>A0ABW8T9A2_9CLOT</name>
<dbReference type="RefSeq" id="WP_406771153.1">
    <property type="nucleotide sequence ID" value="NZ_JBJHZZ010000028.1"/>
</dbReference>
<reference evidence="1 2" key="1">
    <citation type="submission" date="2024-11" db="EMBL/GenBank/DDBJ databases">
        <authorList>
            <person name="Heng Y.C."/>
            <person name="Lim A.C.H."/>
            <person name="Lee J.K.Y."/>
            <person name="Kittelmann S."/>
        </authorList>
    </citation>
    <scope>NUCLEOTIDE SEQUENCE [LARGE SCALE GENOMIC DNA]</scope>
    <source>
        <strain evidence="1 2">WILCCON 0185</strain>
    </source>
</reference>
<gene>
    <name evidence="1" type="ORF">ACJDUG_17435</name>
</gene>
<protein>
    <submittedName>
        <fullName evidence="1">Uncharacterized protein</fullName>
    </submittedName>
</protein>
<keyword evidence="2" id="KW-1185">Reference proteome</keyword>
<organism evidence="1 2">
    <name type="scientific">Candidatus Clostridium stratigraminis</name>
    <dbReference type="NCBI Taxonomy" id="3381661"/>
    <lineage>
        <taxon>Bacteria</taxon>
        <taxon>Bacillati</taxon>
        <taxon>Bacillota</taxon>
        <taxon>Clostridia</taxon>
        <taxon>Eubacteriales</taxon>
        <taxon>Clostridiaceae</taxon>
        <taxon>Clostridium</taxon>
    </lineage>
</organism>
<sequence length="160" mass="18437">MIKDTELREFRPTVRYQNGEGITIQTVQEAIKDCSMKMGIPVAFTRDQVKSGGLFNSSTEDCLVMYHPEHERDYFRFCIRVKRQGVYAFVSINDFGQSKQMNKANTTEFLKQDRAGKDVSYKIGSMIGQGLRTLGSSKTKLEDEKNYYHCIFDIFDEIVS</sequence>
<dbReference type="EMBL" id="JBJHZZ010000028">
    <property type="protein sequence ID" value="MFL0248726.1"/>
    <property type="molecule type" value="Genomic_DNA"/>
</dbReference>
<evidence type="ECO:0000313" key="2">
    <source>
        <dbReference type="Proteomes" id="UP001623591"/>
    </source>
</evidence>
<proteinExistence type="predicted"/>
<dbReference type="Proteomes" id="UP001623591">
    <property type="component" value="Unassembled WGS sequence"/>
</dbReference>